<dbReference type="EMBL" id="PXVD01000016">
    <property type="protein sequence ID" value="MDJ1371762.1"/>
    <property type="molecule type" value="Genomic_DNA"/>
</dbReference>
<keyword evidence="2" id="KW-1185">Reference proteome</keyword>
<proteinExistence type="predicted"/>
<gene>
    <name evidence="1" type="ORF">C7K25_10350</name>
</gene>
<reference evidence="1" key="1">
    <citation type="submission" date="2018-03" db="EMBL/GenBank/DDBJ databases">
        <authorList>
            <person name="Nunes O.C."/>
            <person name="Lopes A.R."/>
            <person name="Froufe H."/>
            <person name="Munoz-Merida A."/>
            <person name="Barroso C."/>
            <person name="Egas C."/>
        </authorList>
    </citation>
    <scope>NUCLEOTIDE SEQUENCE</scope>
    <source>
        <strain evidence="1">ON4</strain>
    </source>
</reference>
<evidence type="ECO:0000313" key="1">
    <source>
        <dbReference type="EMBL" id="MDJ1371762.1"/>
    </source>
</evidence>
<name>A0ABT7C9D6_9MICO</name>
<organism evidence="1 2">
    <name type="scientific">Gulosibacter molinativorax</name>
    <dbReference type="NCBI Taxonomy" id="256821"/>
    <lineage>
        <taxon>Bacteria</taxon>
        <taxon>Bacillati</taxon>
        <taxon>Actinomycetota</taxon>
        <taxon>Actinomycetes</taxon>
        <taxon>Micrococcales</taxon>
        <taxon>Microbacteriaceae</taxon>
        <taxon>Gulosibacter</taxon>
    </lineage>
</organism>
<sequence>MDNDDYNDYRIKAQKERDDADLRDWTIPELHPRSRMCELDNHRPCTGRIQGLHARACGCWCHDEAVAA</sequence>
<accession>A0ABT7C9D6</accession>
<reference evidence="1" key="2">
    <citation type="journal article" date="2022" name="Sci. Rep.">
        <title>In silico prediction of the enzymes involved in the degradation of the herbicide molinate by Gulosibacter molinativorax ON4T.</title>
        <authorList>
            <person name="Lopes A.R."/>
            <person name="Bunin E."/>
            <person name="Viana A.T."/>
            <person name="Froufe H."/>
            <person name="Munoz-Merida A."/>
            <person name="Pinho D."/>
            <person name="Figueiredo J."/>
            <person name="Barroso C."/>
            <person name="Vaz-Moreira I."/>
            <person name="Bellanger X."/>
            <person name="Egas C."/>
            <person name="Nunes O.C."/>
        </authorList>
    </citation>
    <scope>NUCLEOTIDE SEQUENCE</scope>
    <source>
        <strain evidence="1">ON4</strain>
    </source>
</reference>
<dbReference type="Proteomes" id="UP001170379">
    <property type="component" value="Unassembled WGS sequence"/>
</dbReference>
<evidence type="ECO:0000313" key="2">
    <source>
        <dbReference type="Proteomes" id="UP001170379"/>
    </source>
</evidence>
<protein>
    <submittedName>
        <fullName evidence="1">Uncharacterized protein</fullName>
    </submittedName>
</protein>
<comment type="caution">
    <text evidence="1">The sequence shown here is derived from an EMBL/GenBank/DDBJ whole genome shotgun (WGS) entry which is preliminary data.</text>
</comment>